<evidence type="ECO:0000313" key="2">
    <source>
        <dbReference type="EMBL" id="QHT98912.1"/>
    </source>
</evidence>
<accession>A0A6C0J0R4</accession>
<dbReference type="EMBL" id="MN740298">
    <property type="protein sequence ID" value="QHT98912.1"/>
    <property type="molecule type" value="Genomic_DNA"/>
</dbReference>
<protein>
    <submittedName>
        <fullName evidence="2">Uncharacterized protein</fullName>
    </submittedName>
</protein>
<name>A0A6C0J0R4_9ZZZZ</name>
<dbReference type="AlphaFoldDB" id="A0A6C0J0R4"/>
<organism evidence="2">
    <name type="scientific">viral metagenome</name>
    <dbReference type="NCBI Taxonomy" id="1070528"/>
    <lineage>
        <taxon>unclassified sequences</taxon>
        <taxon>metagenomes</taxon>
        <taxon>organismal metagenomes</taxon>
    </lineage>
</organism>
<proteinExistence type="predicted"/>
<sequence>MEYSFDMWEALIRIVKYAFEGLIVAFVAIILPKSPLQFSEVWMLGLTAACVFSILDLLAPSISAGARQGVGLGAGFRLVGFPG</sequence>
<keyword evidence="1" id="KW-0472">Membrane</keyword>
<keyword evidence="1" id="KW-0812">Transmembrane</keyword>
<reference evidence="2" key="1">
    <citation type="journal article" date="2020" name="Nature">
        <title>Giant virus diversity and host interactions through global metagenomics.</title>
        <authorList>
            <person name="Schulz F."/>
            <person name="Roux S."/>
            <person name="Paez-Espino D."/>
            <person name="Jungbluth S."/>
            <person name="Walsh D.A."/>
            <person name="Denef V.J."/>
            <person name="McMahon K.D."/>
            <person name="Konstantinidis K.T."/>
            <person name="Eloe-Fadrosh E.A."/>
            <person name="Kyrpides N.C."/>
            <person name="Woyke T."/>
        </authorList>
    </citation>
    <scope>NUCLEOTIDE SEQUENCE</scope>
    <source>
        <strain evidence="2">GVMAG-M-3300025695-21</strain>
    </source>
</reference>
<feature type="transmembrane region" description="Helical" evidence="1">
    <location>
        <begin position="17"/>
        <end position="35"/>
    </location>
</feature>
<evidence type="ECO:0000256" key="1">
    <source>
        <dbReference type="SAM" id="Phobius"/>
    </source>
</evidence>
<keyword evidence="1" id="KW-1133">Transmembrane helix</keyword>
<feature type="transmembrane region" description="Helical" evidence="1">
    <location>
        <begin position="41"/>
        <end position="59"/>
    </location>
</feature>